<reference evidence="1" key="1">
    <citation type="submission" date="2020-07" db="EMBL/GenBank/DDBJ databases">
        <authorList>
            <person name="Nieuwenhuis M."/>
            <person name="Van De Peppel L.J.J."/>
        </authorList>
    </citation>
    <scope>NUCLEOTIDE SEQUENCE</scope>
    <source>
        <strain evidence="1">AP01</strain>
        <tissue evidence="1">Mycelium</tissue>
    </source>
</reference>
<accession>A0A9P7GIU0</accession>
<dbReference type="OrthoDB" id="3122985at2759"/>
<sequence length="136" mass="14985">MQNPSQIIQPPLLDFSLATFPDIPFTNHFDTTSFTTGVSQSQGLDTMTNSDFSWFVPPPFEHHDAFGSMDKLPDFGQTLVQDPSLVFVGTIPGMATLATGSIVTQQQVEDKAGMERRLAEMKEAMRSLEEKIAQSS</sequence>
<reference evidence="1" key="2">
    <citation type="submission" date="2021-10" db="EMBL/GenBank/DDBJ databases">
        <title>Phylogenomics reveals ancestral predisposition of the termite-cultivated fungus Termitomyces towards a domesticated lifestyle.</title>
        <authorList>
            <person name="Auxier B."/>
            <person name="Grum-Grzhimaylo A."/>
            <person name="Cardenas M.E."/>
            <person name="Lodge J.D."/>
            <person name="Laessoe T."/>
            <person name="Pedersen O."/>
            <person name="Smith M.E."/>
            <person name="Kuyper T.W."/>
            <person name="Franco-Molano E.A."/>
            <person name="Baroni T.J."/>
            <person name="Aanen D.K."/>
        </authorList>
    </citation>
    <scope>NUCLEOTIDE SEQUENCE</scope>
    <source>
        <strain evidence="1">AP01</strain>
        <tissue evidence="1">Mycelium</tissue>
    </source>
</reference>
<dbReference type="Proteomes" id="UP000775547">
    <property type="component" value="Unassembled WGS sequence"/>
</dbReference>
<evidence type="ECO:0000313" key="2">
    <source>
        <dbReference type="Proteomes" id="UP000775547"/>
    </source>
</evidence>
<dbReference type="EMBL" id="JABCKV010000007">
    <property type="protein sequence ID" value="KAG5647787.1"/>
    <property type="molecule type" value="Genomic_DNA"/>
</dbReference>
<dbReference type="AlphaFoldDB" id="A0A9P7GIU0"/>
<proteinExistence type="predicted"/>
<keyword evidence="2" id="KW-1185">Reference proteome</keyword>
<evidence type="ECO:0000313" key="1">
    <source>
        <dbReference type="EMBL" id="KAG5647787.1"/>
    </source>
</evidence>
<gene>
    <name evidence="1" type="ORF">DXG03_008510</name>
</gene>
<name>A0A9P7GIU0_9AGAR</name>
<organism evidence="1 2">
    <name type="scientific">Asterophora parasitica</name>
    <dbReference type="NCBI Taxonomy" id="117018"/>
    <lineage>
        <taxon>Eukaryota</taxon>
        <taxon>Fungi</taxon>
        <taxon>Dikarya</taxon>
        <taxon>Basidiomycota</taxon>
        <taxon>Agaricomycotina</taxon>
        <taxon>Agaricomycetes</taxon>
        <taxon>Agaricomycetidae</taxon>
        <taxon>Agaricales</taxon>
        <taxon>Tricholomatineae</taxon>
        <taxon>Lyophyllaceae</taxon>
        <taxon>Asterophora</taxon>
    </lineage>
</organism>
<protein>
    <submittedName>
        <fullName evidence="1">Uncharacterized protein</fullName>
    </submittedName>
</protein>
<comment type="caution">
    <text evidence="1">The sequence shown here is derived from an EMBL/GenBank/DDBJ whole genome shotgun (WGS) entry which is preliminary data.</text>
</comment>